<organism evidence="3 4">
    <name type="scientific">Candidatus Brevifilum fermentans</name>
    <dbReference type="NCBI Taxonomy" id="1986204"/>
    <lineage>
        <taxon>Bacteria</taxon>
        <taxon>Bacillati</taxon>
        <taxon>Chloroflexota</taxon>
        <taxon>Anaerolineae</taxon>
        <taxon>Anaerolineales</taxon>
        <taxon>Anaerolineaceae</taxon>
        <taxon>Candidatus Brevifilum</taxon>
    </lineage>
</organism>
<feature type="domain" description="Endonuclease NucS C-terminal" evidence="2">
    <location>
        <begin position="204"/>
        <end position="300"/>
    </location>
</feature>
<dbReference type="CDD" id="cd22341">
    <property type="entry name" value="NucS-like"/>
    <property type="match status" value="1"/>
</dbReference>
<evidence type="ECO:0000259" key="2">
    <source>
        <dbReference type="Pfam" id="PF01939"/>
    </source>
</evidence>
<evidence type="ECO:0000256" key="1">
    <source>
        <dbReference type="ARBA" id="ARBA00023125"/>
    </source>
</evidence>
<protein>
    <recommendedName>
        <fullName evidence="2">Endonuclease NucS C-terminal domain-containing protein</fullName>
    </recommendedName>
</protein>
<dbReference type="AlphaFoldDB" id="A0A1Y6K4I1"/>
<dbReference type="Pfam" id="PF01939">
    <property type="entry name" value="NucS_C"/>
    <property type="match status" value="1"/>
</dbReference>
<dbReference type="GO" id="GO:0004519">
    <property type="term" value="F:endonuclease activity"/>
    <property type="evidence" value="ECO:0007669"/>
    <property type="project" value="InterPro"/>
</dbReference>
<dbReference type="OrthoDB" id="570199at2"/>
<evidence type="ECO:0000313" key="4">
    <source>
        <dbReference type="Proteomes" id="UP000195514"/>
    </source>
</evidence>
<accession>A0A1Y6K4I1</accession>
<keyword evidence="4" id="KW-1185">Reference proteome</keyword>
<dbReference type="EMBL" id="LT859958">
    <property type="protein sequence ID" value="SMX53757.1"/>
    <property type="molecule type" value="Genomic_DNA"/>
</dbReference>
<dbReference type="GO" id="GO:0003677">
    <property type="term" value="F:DNA binding"/>
    <property type="evidence" value="ECO:0007669"/>
    <property type="project" value="UniProtKB-KW"/>
</dbReference>
<dbReference type="InterPro" id="IPR048301">
    <property type="entry name" value="NucS_C"/>
</dbReference>
<dbReference type="Gene3D" id="3.40.1350.10">
    <property type="match status" value="1"/>
</dbReference>
<evidence type="ECO:0000313" key="3">
    <source>
        <dbReference type="EMBL" id="SMX53757.1"/>
    </source>
</evidence>
<sequence>MKSYYRVVLGRQHVYAEKFFNENSIGVYYDIDQDLTDHLPEDWRAFNRQFIPGFMKKLPDKSKIAAGLACGALWTLAKGIAEGDLVLSPDGTGSYMVGEVVGGYRYQPDDPSPHQRPVRWLERRISRTDMSDELSKALIAPGAVSNLTQYAKEIESLIQGITPTDIFTNLPEVENPYLFAMEKHLEDFLIENWRNTPFGSDYDVYEEEGNLIGKQFPTDTGAIDIFAVSKDQKTLLVIELKKGRASDAVVGQILRYMGYVKEELAETDQLVKGVIIGIEDDIRLQRALSMVEGIEFYRYEVDFKLKKV</sequence>
<name>A0A1Y6K4I1_9CHLR</name>
<dbReference type="KEGG" id="abat:CFX1CAM_0692"/>
<dbReference type="RefSeq" id="WP_087861678.1">
    <property type="nucleotide sequence ID" value="NZ_LT859958.1"/>
</dbReference>
<dbReference type="InterPro" id="IPR002793">
    <property type="entry name" value="Endonuclease_NucS"/>
</dbReference>
<reference evidence="4" key="1">
    <citation type="submission" date="2017-05" db="EMBL/GenBank/DDBJ databases">
        <authorList>
            <person name="Kirkegaard R."/>
            <person name="Mcilroy J S."/>
        </authorList>
    </citation>
    <scope>NUCLEOTIDE SEQUENCE [LARGE SCALE GENOMIC DNA]</scope>
</reference>
<gene>
    <name evidence="3" type="ORF">CFX1CAM_0692</name>
</gene>
<proteinExistence type="predicted"/>
<dbReference type="Proteomes" id="UP000195514">
    <property type="component" value="Chromosome I"/>
</dbReference>
<keyword evidence="1" id="KW-0238">DNA-binding</keyword>
<dbReference type="InterPro" id="IPR011856">
    <property type="entry name" value="tRNA_endonuc-like_dom_sf"/>
</dbReference>